<dbReference type="CDD" id="cd00751">
    <property type="entry name" value="thiolase"/>
    <property type="match status" value="1"/>
</dbReference>
<evidence type="ECO:0000259" key="7">
    <source>
        <dbReference type="Pfam" id="PF00108"/>
    </source>
</evidence>
<dbReference type="PANTHER" id="PTHR18919">
    <property type="entry name" value="ACETYL-COA C-ACYLTRANSFERASE"/>
    <property type="match status" value="1"/>
</dbReference>
<comment type="pathway">
    <text evidence="1">Lipid metabolism.</text>
</comment>
<keyword evidence="4 6" id="KW-0012">Acyltransferase</keyword>
<dbReference type="PANTHER" id="PTHR18919:SF133">
    <property type="entry name" value="ACETYL-COA C-ACETYLTRANSFERASE"/>
    <property type="match status" value="1"/>
</dbReference>
<dbReference type="PROSITE" id="PS00737">
    <property type="entry name" value="THIOLASE_2"/>
    <property type="match status" value="1"/>
</dbReference>
<dbReference type="AlphaFoldDB" id="A0A914MSJ7"/>
<dbReference type="Pfam" id="PF02803">
    <property type="entry name" value="Thiolase_C"/>
    <property type="match status" value="1"/>
</dbReference>
<evidence type="ECO:0000313" key="9">
    <source>
        <dbReference type="Proteomes" id="UP000887563"/>
    </source>
</evidence>
<dbReference type="GO" id="GO:0006635">
    <property type="term" value="P:fatty acid beta-oxidation"/>
    <property type="evidence" value="ECO:0007669"/>
    <property type="project" value="TreeGrafter"/>
</dbReference>
<dbReference type="InterPro" id="IPR020610">
    <property type="entry name" value="Thiolase_AS"/>
</dbReference>
<reference evidence="10" key="1">
    <citation type="submission" date="2022-11" db="UniProtKB">
        <authorList>
            <consortium name="WormBaseParasite"/>
        </authorList>
    </citation>
    <scope>IDENTIFICATION</scope>
</reference>
<dbReference type="NCBIfam" id="TIGR01930">
    <property type="entry name" value="AcCoA-C-Actrans"/>
    <property type="match status" value="1"/>
</dbReference>
<feature type="active site" description="Proton acceptor" evidence="5">
    <location>
        <position position="355"/>
    </location>
</feature>
<feature type="domain" description="Thiolase C-terminal" evidence="8">
    <location>
        <begin position="276"/>
        <end position="396"/>
    </location>
</feature>
<evidence type="ECO:0000256" key="1">
    <source>
        <dbReference type="ARBA" id="ARBA00005189"/>
    </source>
</evidence>
<name>A0A914MSJ7_MELIC</name>
<dbReference type="GO" id="GO:0005739">
    <property type="term" value="C:mitochondrion"/>
    <property type="evidence" value="ECO:0007669"/>
    <property type="project" value="TreeGrafter"/>
</dbReference>
<dbReference type="InterPro" id="IPR020616">
    <property type="entry name" value="Thiolase_N"/>
</dbReference>
<sequence>MIAQNLQEVFIVSAVRTPIASFRSTFSTLSSIELGSIASCAAIKRANINSDIIEEVITGSVLTAGVGQNVSRQIALKSGVPEYRNAFTVNKVCSSSLKAMHLATQSLMLGTRDVVLVVGVESMSQTPFYLARGENGYGDVKLVDGIQRDGICDALLNQPMGLCAEKTAKDYGFTREDQDNYALKSYERAEKAWTNREFAAEVVEVNVRQRKGSPDLVIKEDEEYKRLIKEKVSILAPAFLKDGTGTITAANASSLNDGAAAIVLASKIGLEQNSTLKPIAKIVAFAESGRLPIDFTIAPVDAVKLLLKQSNMSKDEIARWEVNEAFSVTALAFIQSLDLDPAKVNARGGAVALGHPIGCSGARVVVTLLHQLTAGEYGIAAICNGGGEATAVLIQKM</sequence>
<keyword evidence="3 6" id="KW-0808">Transferase</keyword>
<dbReference type="InterPro" id="IPR020613">
    <property type="entry name" value="Thiolase_CS"/>
</dbReference>
<evidence type="ECO:0000259" key="8">
    <source>
        <dbReference type="Pfam" id="PF02803"/>
    </source>
</evidence>
<dbReference type="Pfam" id="PF00108">
    <property type="entry name" value="Thiolase_N"/>
    <property type="match status" value="1"/>
</dbReference>
<protein>
    <submittedName>
        <fullName evidence="10">Uncharacterized protein</fullName>
    </submittedName>
</protein>
<proteinExistence type="inferred from homology"/>
<evidence type="ECO:0000313" key="10">
    <source>
        <dbReference type="WBParaSite" id="Minc3s02374g29733"/>
    </source>
</evidence>
<dbReference type="Gene3D" id="3.40.47.10">
    <property type="match status" value="1"/>
</dbReference>
<organism evidence="9 10">
    <name type="scientific">Meloidogyne incognita</name>
    <name type="common">Southern root-knot nematode worm</name>
    <name type="synonym">Oxyuris incognita</name>
    <dbReference type="NCBI Taxonomy" id="6306"/>
    <lineage>
        <taxon>Eukaryota</taxon>
        <taxon>Metazoa</taxon>
        <taxon>Ecdysozoa</taxon>
        <taxon>Nematoda</taxon>
        <taxon>Chromadorea</taxon>
        <taxon>Rhabditida</taxon>
        <taxon>Tylenchina</taxon>
        <taxon>Tylenchomorpha</taxon>
        <taxon>Tylenchoidea</taxon>
        <taxon>Meloidogynidae</taxon>
        <taxon>Meloidogyninae</taxon>
        <taxon>Meloidogyne</taxon>
        <taxon>Meloidogyne incognita group</taxon>
    </lineage>
</organism>
<dbReference type="PIRSF" id="PIRSF000429">
    <property type="entry name" value="Ac-CoA_Ac_transf"/>
    <property type="match status" value="1"/>
</dbReference>
<dbReference type="Proteomes" id="UP000887563">
    <property type="component" value="Unplaced"/>
</dbReference>
<feature type="domain" description="Thiolase N-terminal" evidence="7">
    <location>
        <begin position="9"/>
        <end position="267"/>
    </location>
</feature>
<dbReference type="PROSITE" id="PS00099">
    <property type="entry name" value="THIOLASE_3"/>
    <property type="match status" value="1"/>
</dbReference>
<evidence type="ECO:0000256" key="4">
    <source>
        <dbReference type="ARBA" id="ARBA00023315"/>
    </source>
</evidence>
<dbReference type="WBParaSite" id="Minc3s02374g29733">
    <property type="protein sequence ID" value="Minc3s02374g29733"/>
    <property type="gene ID" value="Minc3s02374g29733"/>
</dbReference>
<dbReference type="PROSITE" id="PS00098">
    <property type="entry name" value="THIOLASE_1"/>
    <property type="match status" value="1"/>
</dbReference>
<dbReference type="InterPro" id="IPR020617">
    <property type="entry name" value="Thiolase_C"/>
</dbReference>
<dbReference type="GO" id="GO:0003985">
    <property type="term" value="F:acetyl-CoA C-acetyltransferase activity"/>
    <property type="evidence" value="ECO:0007669"/>
    <property type="project" value="TreeGrafter"/>
</dbReference>
<comment type="similarity">
    <text evidence="2 6">Belongs to the thiolase-like superfamily. Thiolase family.</text>
</comment>
<dbReference type="InterPro" id="IPR002155">
    <property type="entry name" value="Thiolase"/>
</dbReference>
<dbReference type="SUPFAM" id="SSF53901">
    <property type="entry name" value="Thiolase-like"/>
    <property type="match status" value="2"/>
</dbReference>
<accession>A0A914MSJ7</accession>
<keyword evidence="9" id="KW-1185">Reference proteome</keyword>
<feature type="active site" description="Acyl-thioester intermediate" evidence="5">
    <location>
        <position position="93"/>
    </location>
</feature>
<dbReference type="InterPro" id="IPR020615">
    <property type="entry name" value="Thiolase_acyl_enz_int_AS"/>
</dbReference>
<dbReference type="InterPro" id="IPR016039">
    <property type="entry name" value="Thiolase-like"/>
</dbReference>
<evidence type="ECO:0000256" key="2">
    <source>
        <dbReference type="ARBA" id="ARBA00010982"/>
    </source>
</evidence>
<evidence type="ECO:0000256" key="3">
    <source>
        <dbReference type="ARBA" id="ARBA00022679"/>
    </source>
</evidence>
<evidence type="ECO:0000256" key="6">
    <source>
        <dbReference type="RuleBase" id="RU003557"/>
    </source>
</evidence>
<evidence type="ECO:0000256" key="5">
    <source>
        <dbReference type="PIRSR" id="PIRSR000429-1"/>
    </source>
</evidence>
<feature type="active site" description="Proton acceptor" evidence="5">
    <location>
        <position position="383"/>
    </location>
</feature>